<evidence type="ECO:0000313" key="2">
    <source>
        <dbReference type="Proteomes" id="UP000242699"/>
    </source>
</evidence>
<dbReference type="AlphaFoldDB" id="A0A2T2WGZ2"/>
<organism evidence="1 2">
    <name type="scientific">Sulfobacillus benefaciens</name>
    <dbReference type="NCBI Taxonomy" id="453960"/>
    <lineage>
        <taxon>Bacteria</taxon>
        <taxon>Bacillati</taxon>
        <taxon>Bacillota</taxon>
        <taxon>Clostridia</taxon>
        <taxon>Eubacteriales</taxon>
        <taxon>Clostridiales Family XVII. Incertae Sedis</taxon>
        <taxon>Sulfobacillus</taxon>
    </lineage>
</organism>
<feature type="non-terminal residue" evidence="1">
    <location>
        <position position="91"/>
    </location>
</feature>
<dbReference type="EMBL" id="PXYT01000132">
    <property type="protein sequence ID" value="PSR21507.1"/>
    <property type="molecule type" value="Genomic_DNA"/>
</dbReference>
<sequence length="91" mass="9292">MSLSANQIFLYGADPTDYANAESIASNHGIPFGNVTGSFAAAWAATASGKFLVIAVGGPANDALYYNQCGWAGLPSGSTPFHRVASPPTNV</sequence>
<comment type="caution">
    <text evidence="1">The sequence shown here is derived from an EMBL/GenBank/DDBJ whole genome shotgun (WGS) entry which is preliminary data.</text>
</comment>
<accession>A0A2T2WGZ2</accession>
<reference evidence="1 2" key="1">
    <citation type="journal article" date="2014" name="BMC Genomics">
        <title>Comparison of environmental and isolate Sulfobacillus genomes reveals diverse carbon, sulfur, nitrogen, and hydrogen metabolisms.</title>
        <authorList>
            <person name="Justice N.B."/>
            <person name="Norman A."/>
            <person name="Brown C.T."/>
            <person name="Singh A."/>
            <person name="Thomas B.C."/>
            <person name="Banfield J.F."/>
        </authorList>
    </citation>
    <scope>NUCLEOTIDE SEQUENCE [LARGE SCALE GENOMIC DNA]</scope>
    <source>
        <strain evidence="1">AMDSBA1</strain>
    </source>
</reference>
<proteinExistence type="predicted"/>
<dbReference type="Proteomes" id="UP000242699">
    <property type="component" value="Unassembled WGS sequence"/>
</dbReference>
<gene>
    <name evidence="1" type="ORF">C7B43_21235</name>
</gene>
<protein>
    <submittedName>
        <fullName evidence="1">Uncharacterized protein</fullName>
    </submittedName>
</protein>
<evidence type="ECO:0000313" key="1">
    <source>
        <dbReference type="EMBL" id="PSR21507.1"/>
    </source>
</evidence>
<name>A0A2T2WGZ2_9FIRM</name>